<dbReference type="EMBL" id="VSSQ01003741">
    <property type="protein sequence ID" value="MPM22124.1"/>
    <property type="molecule type" value="Genomic_DNA"/>
</dbReference>
<gene>
    <name evidence="2" type="primary">crtP_3</name>
    <name evidence="2" type="ORF">SDC9_68574</name>
</gene>
<keyword evidence="2" id="KW-0560">Oxidoreductase</keyword>
<organism evidence="2">
    <name type="scientific">bioreactor metagenome</name>
    <dbReference type="NCBI Taxonomy" id="1076179"/>
    <lineage>
        <taxon>unclassified sequences</taxon>
        <taxon>metagenomes</taxon>
        <taxon>ecological metagenomes</taxon>
    </lineage>
</organism>
<dbReference type="AlphaFoldDB" id="A0A644Y7M1"/>
<dbReference type="Gene3D" id="3.50.50.60">
    <property type="entry name" value="FAD/NAD(P)-binding domain"/>
    <property type="match status" value="2"/>
</dbReference>
<dbReference type="SUPFAM" id="SSF51905">
    <property type="entry name" value="FAD/NAD(P)-binding domain"/>
    <property type="match status" value="1"/>
</dbReference>
<dbReference type="EC" id="1.14.99.44" evidence="2"/>
<comment type="caution">
    <text evidence="2">The sequence shown here is derived from an EMBL/GenBank/DDBJ whole genome shotgun (WGS) entry which is preliminary data.</text>
</comment>
<dbReference type="InterPro" id="IPR036188">
    <property type="entry name" value="FAD/NAD-bd_sf"/>
</dbReference>
<dbReference type="Pfam" id="PF01593">
    <property type="entry name" value="Amino_oxidase"/>
    <property type="match status" value="1"/>
</dbReference>
<protein>
    <submittedName>
        <fullName evidence="2">Diapolycopene oxygenase</fullName>
        <ecNumber evidence="2">1.14.99.44</ecNumber>
    </submittedName>
</protein>
<accession>A0A644Y7M1</accession>
<dbReference type="PRINTS" id="PR00419">
    <property type="entry name" value="ADXRDTASE"/>
</dbReference>
<dbReference type="InterPro" id="IPR002937">
    <property type="entry name" value="Amino_oxidase"/>
</dbReference>
<sequence>MDKHIVVIGAGIAGLSAASYLARNGYRVTVVEKHSLPGGLCTSWKRGGYTIDYCIHWLMGSREGTQFYSMWQELGAFTNADGSPVGIANFDQFTTIGLSNGDSLCLSSDLEQLKESLLLLAPEDAKQIGKFHRSLKRLAGAFSGNPFASLVQFFTMLGHLIPVEEYAKRFTNPRLREIFLSTLPPDWSLIALTLGLSQQPYKSAGYPIGGSLNFAMNIARKAASLGVTFRYNSAVEKVLVSDGKAVGVQLSDGQIVDADYVISAADGHTTLYSMLSGRYLSPAYTKAYEQYPLFPSSLMVALGIKKNLQQFVHSSSPYFEEPIVLCDGTSHNSFGLNVYAFDPTLAPEGCTLVTAMINTWEWEAWEKLASDNRQEYEAEKKRIAGEIIKRLEPLLGPLEGLIDMVDVSTPHSVIRYTGNWKGSFEGFAPTKATLSKRLPKTLDGLSRFAMIGQWTVPGGGLPTAAKDGRDIAKMICKQDGKRFSGKG</sequence>
<evidence type="ECO:0000313" key="2">
    <source>
        <dbReference type="EMBL" id="MPM22124.1"/>
    </source>
</evidence>
<dbReference type="PANTHER" id="PTHR43734:SF4">
    <property type="entry name" value="AMINE OXIDASE DOMAIN-CONTAINING PROTEIN"/>
    <property type="match status" value="1"/>
</dbReference>
<proteinExistence type="predicted"/>
<evidence type="ECO:0000259" key="1">
    <source>
        <dbReference type="Pfam" id="PF01593"/>
    </source>
</evidence>
<name>A0A644Y7M1_9ZZZZ</name>
<dbReference type="PANTHER" id="PTHR43734">
    <property type="entry name" value="PHYTOENE DESATURASE"/>
    <property type="match status" value="1"/>
</dbReference>
<feature type="domain" description="Amine oxidase" evidence="1">
    <location>
        <begin position="12"/>
        <end position="473"/>
    </location>
</feature>
<dbReference type="GO" id="GO:0016491">
    <property type="term" value="F:oxidoreductase activity"/>
    <property type="evidence" value="ECO:0007669"/>
    <property type="project" value="UniProtKB-KW"/>
</dbReference>
<reference evidence="2" key="1">
    <citation type="submission" date="2019-08" db="EMBL/GenBank/DDBJ databases">
        <authorList>
            <person name="Kucharzyk K."/>
            <person name="Murdoch R.W."/>
            <person name="Higgins S."/>
            <person name="Loffler F."/>
        </authorList>
    </citation>
    <scope>NUCLEOTIDE SEQUENCE</scope>
</reference>